<comment type="caution">
    <text evidence="6">The sequence shown here is derived from an EMBL/GenBank/DDBJ whole genome shotgun (WGS) entry which is preliminary data.</text>
</comment>
<evidence type="ECO:0000256" key="3">
    <source>
        <dbReference type="ARBA" id="ARBA00022737"/>
    </source>
</evidence>
<evidence type="ECO:0000256" key="4">
    <source>
        <dbReference type="ARBA" id="ARBA00023478"/>
    </source>
</evidence>
<dbReference type="Proteomes" id="UP001231518">
    <property type="component" value="Chromosome 10"/>
</dbReference>
<dbReference type="InterPro" id="IPR036322">
    <property type="entry name" value="WD40_repeat_dom_sf"/>
</dbReference>
<keyword evidence="7" id="KW-1185">Reference proteome</keyword>
<proteinExistence type="inferred from homology"/>
<evidence type="ECO:0000256" key="1">
    <source>
        <dbReference type="ARBA" id="ARBA00007625"/>
    </source>
</evidence>
<keyword evidence="2" id="KW-0853">WD repeat</keyword>
<dbReference type="Gene3D" id="2.130.10.10">
    <property type="entry name" value="YVTN repeat-like/Quinoprotein amine dehydrogenase"/>
    <property type="match status" value="1"/>
</dbReference>
<evidence type="ECO:0000313" key="6">
    <source>
        <dbReference type="EMBL" id="KAJ8726311.1"/>
    </source>
</evidence>
<dbReference type="PANTHER" id="PTHR44019:SF20">
    <property type="entry name" value="WD REPEAT-CONTAINING PROTEIN 55"/>
    <property type="match status" value="1"/>
</dbReference>
<feature type="compositionally biased region" description="Acidic residues" evidence="5">
    <location>
        <begin position="25"/>
        <end position="60"/>
    </location>
</feature>
<reference evidence="6" key="1">
    <citation type="submission" date="2023-03" db="EMBL/GenBank/DDBJ databases">
        <title>Chromosome-level genomes of two armyworms, Mythimna separata and Mythimna loreyi, provide insights into the biosynthesis and reception of sex pheromones.</title>
        <authorList>
            <person name="Zhao H."/>
        </authorList>
    </citation>
    <scope>NUCLEOTIDE SEQUENCE</scope>
    <source>
        <strain evidence="6">BeijingLab</strain>
        <tissue evidence="6">Pupa</tissue>
    </source>
</reference>
<dbReference type="SMART" id="SM00320">
    <property type="entry name" value="WD40"/>
    <property type="match status" value="4"/>
</dbReference>
<protein>
    <recommendedName>
        <fullName evidence="4">WD repeat-containing protein 55 homolog</fullName>
    </recommendedName>
</protein>
<keyword evidence="3" id="KW-0677">Repeat</keyword>
<gene>
    <name evidence="6" type="ORF">PYW07_001009</name>
</gene>
<comment type="similarity">
    <text evidence="1">Belongs to the WD repeat WDR55 family.</text>
</comment>
<dbReference type="Pfam" id="PF24796">
    <property type="entry name" value="WDR55"/>
    <property type="match status" value="1"/>
</dbReference>
<name>A0AAD8DVG5_MYTSE</name>
<evidence type="ECO:0000256" key="2">
    <source>
        <dbReference type="ARBA" id="ARBA00022574"/>
    </source>
</evidence>
<feature type="compositionally biased region" description="Basic and acidic residues" evidence="5">
    <location>
        <begin position="1"/>
        <end position="13"/>
    </location>
</feature>
<evidence type="ECO:0000256" key="5">
    <source>
        <dbReference type="SAM" id="MobiDB-lite"/>
    </source>
</evidence>
<dbReference type="InterPro" id="IPR015943">
    <property type="entry name" value="WD40/YVTN_repeat-like_dom_sf"/>
</dbReference>
<dbReference type="EMBL" id="JARGEI010000009">
    <property type="protein sequence ID" value="KAJ8726311.1"/>
    <property type="molecule type" value="Genomic_DNA"/>
</dbReference>
<feature type="region of interest" description="Disordered" evidence="5">
    <location>
        <begin position="1"/>
        <end position="60"/>
    </location>
</feature>
<dbReference type="InterPro" id="IPR001680">
    <property type="entry name" value="WD40_rpt"/>
</dbReference>
<dbReference type="PANTHER" id="PTHR44019">
    <property type="entry name" value="WD REPEAT-CONTAINING PROTEIN 55"/>
    <property type="match status" value="1"/>
</dbReference>
<accession>A0AAD8DVG5</accession>
<dbReference type="AlphaFoldDB" id="A0AAD8DVG5"/>
<dbReference type="InterPro" id="IPR050505">
    <property type="entry name" value="WDR55/POC1"/>
</dbReference>
<dbReference type="SUPFAM" id="SSF50978">
    <property type="entry name" value="WD40 repeat-like"/>
    <property type="match status" value="1"/>
</dbReference>
<organism evidence="6 7">
    <name type="scientific">Mythimna separata</name>
    <name type="common">Oriental armyworm</name>
    <name type="synonym">Pseudaletia separata</name>
    <dbReference type="NCBI Taxonomy" id="271217"/>
    <lineage>
        <taxon>Eukaryota</taxon>
        <taxon>Metazoa</taxon>
        <taxon>Ecdysozoa</taxon>
        <taxon>Arthropoda</taxon>
        <taxon>Hexapoda</taxon>
        <taxon>Insecta</taxon>
        <taxon>Pterygota</taxon>
        <taxon>Neoptera</taxon>
        <taxon>Endopterygota</taxon>
        <taxon>Lepidoptera</taxon>
        <taxon>Glossata</taxon>
        <taxon>Ditrysia</taxon>
        <taxon>Noctuoidea</taxon>
        <taxon>Noctuidae</taxon>
        <taxon>Noctuinae</taxon>
        <taxon>Hadenini</taxon>
        <taxon>Mythimna</taxon>
    </lineage>
</organism>
<evidence type="ECO:0000313" key="7">
    <source>
        <dbReference type="Proteomes" id="UP001231518"/>
    </source>
</evidence>
<sequence length="334" mass="37427">MTNKFKEFDKNSSDEDSSSSIYNDSSDDDALSDANDPDENEMSEDDASENKIEEEEDEDEVVKAIKAEKNKPRDHPPTIICEDFIVDISLHPSKNLIAIANIVGDVLLYEYNNEETKLVNTLELHLKACRDIEFDDEGTTLYSTAKDKTIMATDVASGKLKKCYENAHDEPVYRLLNLDQDKIVTGDDGGTVKLWDMRKPEPVFSIKIGEEHVSDMITNDAQKYLVCASGDGVLTSIDLKGSKIYTTSEEYDAELTCMGLFRSDTKLLVASSTGKLYLFNWKEFGLHSDEYIGQKHAIQCMIPITQNIVVTSGEDGILRAAHMFPQRQLGVHKT</sequence>